<reference evidence="9 10" key="1">
    <citation type="journal article" date="2015" name="Genome Announc.">
        <title>Expanding the biotechnology potential of lactobacilli through comparative genomics of 213 strains and associated genera.</title>
        <authorList>
            <person name="Sun Z."/>
            <person name="Harris H.M."/>
            <person name="McCann A."/>
            <person name="Guo C."/>
            <person name="Argimon S."/>
            <person name="Zhang W."/>
            <person name="Yang X."/>
            <person name="Jeffery I.B."/>
            <person name="Cooney J.C."/>
            <person name="Kagawa T.F."/>
            <person name="Liu W."/>
            <person name="Song Y."/>
            <person name="Salvetti E."/>
            <person name="Wrobel A."/>
            <person name="Rasinkangas P."/>
            <person name="Parkhill J."/>
            <person name="Rea M.C."/>
            <person name="O'Sullivan O."/>
            <person name="Ritari J."/>
            <person name="Douillard F.P."/>
            <person name="Paul Ross R."/>
            <person name="Yang R."/>
            <person name="Briner A.E."/>
            <person name="Felis G.E."/>
            <person name="de Vos W.M."/>
            <person name="Barrangou R."/>
            <person name="Klaenhammer T.R."/>
            <person name="Caufield P.W."/>
            <person name="Cui Y."/>
            <person name="Zhang H."/>
            <person name="O'Toole P.W."/>
        </authorList>
    </citation>
    <scope>NUCLEOTIDE SEQUENCE [LARGE SCALE GENOMIC DNA]</scope>
    <source>
        <strain evidence="9 10">DSM 23365</strain>
    </source>
</reference>
<evidence type="ECO:0000313" key="10">
    <source>
        <dbReference type="Proteomes" id="UP000051442"/>
    </source>
</evidence>
<proteinExistence type="inferred from homology"/>
<feature type="transmembrane region" description="Helical" evidence="7">
    <location>
        <begin position="131"/>
        <end position="151"/>
    </location>
</feature>
<evidence type="ECO:0000256" key="5">
    <source>
        <dbReference type="ARBA" id="ARBA00022989"/>
    </source>
</evidence>
<evidence type="ECO:0000256" key="2">
    <source>
        <dbReference type="ARBA" id="ARBA00022448"/>
    </source>
</evidence>
<dbReference type="RefSeq" id="WP_054737514.1">
    <property type="nucleotide sequence ID" value="NZ_AYZM01000109.1"/>
</dbReference>
<keyword evidence="4 7" id="KW-0812">Transmembrane</keyword>
<evidence type="ECO:0000256" key="1">
    <source>
        <dbReference type="ARBA" id="ARBA00004651"/>
    </source>
</evidence>
<dbReference type="InterPro" id="IPR035906">
    <property type="entry name" value="MetI-like_sf"/>
</dbReference>
<dbReference type="Gene3D" id="1.10.3720.10">
    <property type="entry name" value="MetI-like"/>
    <property type="match status" value="1"/>
</dbReference>
<feature type="transmembrane region" description="Helical" evidence="7">
    <location>
        <begin position="98"/>
        <end position="119"/>
    </location>
</feature>
<evidence type="ECO:0000256" key="3">
    <source>
        <dbReference type="ARBA" id="ARBA00022475"/>
    </source>
</evidence>
<comment type="similarity">
    <text evidence="7">Belongs to the binding-protein-dependent transport system permease family.</text>
</comment>
<name>A0A0R2EYR9_9LACO</name>
<dbReference type="InterPro" id="IPR000515">
    <property type="entry name" value="MetI-like"/>
</dbReference>
<keyword evidence="2 7" id="KW-0813">Transport</keyword>
<dbReference type="GO" id="GO:0005886">
    <property type="term" value="C:plasma membrane"/>
    <property type="evidence" value="ECO:0007669"/>
    <property type="project" value="UniProtKB-SubCell"/>
</dbReference>
<dbReference type="OrthoDB" id="9787541at2"/>
<feature type="transmembrane region" description="Helical" evidence="7">
    <location>
        <begin position="225"/>
        <end position="247"/>
    </location>
</feature>
<dbReference type="CDD" id="cd06261">
    <property type="entry name" value="TM_PBP2"/>
    <property type="match status" value="1"/>
</dbReference>
<dbReference type="PANTHER" id="PTHR30193">
    <property type="entry name" value="ABC TRANSPORTER PERMEASE PROTEIN"/>
    <property type="match status" value="1"/>
</dbReference>
<dbReference type="SUPFAM" id="SSF160964">
    <property type="entry name" value="MalF N-terminal region-like"/>
    <property type="match status" value="1"/>
</dbReference>
<feature type="transmembrane region" description="Helical" evidence="7">
    <location>
        <begin position="179"/>
        <end position="204"/>
    </location>
</feature>
<feature type="transmembrane region" description="Helical" evidence="7">
    <location>
        <begin position="35"/>
        <end position="56"/>
    </location>
</feature>
<organism evidence="9 10">
    <name type="scientific">Secundilactobacillus similis DSM 23365 = JCM 2765</name>
    <dbReference type="NCBI Taxonomy" id="1423804"/>
    <lineage>
        <taxon>Bacteria</taxon>
        <taxon>Bacillati</taxon>
        <taxon>Bacillota</taxon>
        <taxon>Bacilli</taxon>
        <taxon>Lactobacillales</taxon>
        <taxon>Lactobacillaceae</taxon>
        <taxon>Secundilactobacillus</taxon>
    </lineage>
</organism>
<keyword evidence="10" id="KW-1185">Reference proteome</keyword>
<evidence type="ECO:0000259" key="8">
    <source>
        <dbReference type="PROSITE" id="PS50928"/>
    </source>
</evidence>
<dbReference type="PATRIC" id="fig|1423804.4.peg.1052"/>
<protein>
    <submittedName>
        <fullName evidence="9">ABC transporter permease</fullName>
    </submittedName>
</protein>
<dbReference type="STRING" id="1423804.FD14_GL000978"/>
<evidence type="ECO:0000256" key="6">
    <source>
        <dbReference type="ARBA" id="ARBA00023136"/>
    </source>
</evidence>
<accession>A0A0R2EYR9</accession>
<keyword evidence="6 7" id="KW-0472">Membrane</keyword>
<comment type="caution">
    <text evidence="9">The sequence shown here is derived from an EMBL/GenBank/DDBJ whole genome shotgun (WGS) entry which is preliminary data.</text>
</comment>
<dbReference type="Proteomes" id="UP000051442">
    <property type="component" value="Unassembled WGS sequence"/>
</dbReference>
<feature type="transmembrane region" description="Helical" evidence="7">
    <location>
        <begin position="292"/>
        <end position="310"/>
    </location>
</feature>
<evidence type="ECO:0000256" key="4">
    <source>
        <dbReference type="ARBA" id="ARBA00022692"/>
    </source>
</evidence>
<keyword evidence="5 7" id="KW-1133">Transmembrane helix</keyword>
<feature type="domain" description="ABC transmembrane type-1" evidence="8">
    <location>
        <begin position="94"/>
        <end position="306"/>
    </location>
</feature>
<dbReference type="InterPro" id="IPR051393">
    <property type="entry name" value="ABC_transporter_permease"/>
</dbReference>
<evidence type="ECO:0000313" key="9">
    <source>
        <dbReference type="EMBL" id="KRN21608.1"/>
    </source>
</evidence>
<dbReference type="PROSITE" id="PS50928">
    <property type="entry name" value="ABC_TM1"/>
    <property type="match status" value="1"/>
</dbReference>
<dbReference type="PANTHER" id="PTHR30193:SF37">
    <property type="entry name" value="INNER MEMBRANE ABC TRANSPORTER PERMEASE PROTEIN YCJO"/>
    <property type="match status" value="1"/>
</dbReference>
<sequence>MQQLLRGKSKSTITAQPLAPVSATTKTSRWTDRSYAVLFLGPSLLVLSVFVFWPMLKTIYLSFFLTDTYGRATVFTGISNYVGVLTDPAYLSSLGATLLYVLAVTGLTIGLGLVLAVTANQQLKGISFFKTLFSSTMGISVSVAAIFWLFAFNPSVGVFAQIAQALHLPEINWLADPHYALLAVIMTTVWMNLGFTFLILFGALQQVPSSLYEAADIAGVPGRTQLFKVTLPLISPTLFFVATVTLIDAFKSFGLIDLMTAGGPSNATNLLVYRVYQDAFLNGNVGQASTESVILTAIIAVITLIQFKLFGKRVTY</sequence>
<dbReference type="SUPFAM" id="SSF161098">
    <property type="entry name" value="MetI-like"/>
    <property type="match status" value="1"/>
</dbReference>
<dbReference type="EMBL" id="AYZM01000109">
    <property type="protein sequence ID" value="KRN21608.1"/>
    <property type="molecule type" value="Genomic_DNA"/>
</dbReference>
<keyword evidence="3" id="KW-1003">Cell membrane</keyword>
<dbReference type="AlphaFoldDB" id="A0A0R2EYR9"/>
<dbReference type="GO" id="GO:0055085">
    <property type="term" value="P:transmembrane transport"/>
    <property type="evidence" value="ECO:0007669"/>
    <property type="project" value="InterPro"/>
</dbReference>
<comment type="subcellular location">
    <subcellularLocation>
        <location evidence="1 7">Cell membrane</location>
        <topology evidence="1 7">Multi-pass membrane protein</topology>
    </subcellularLocation>
</comment>
<evidence type="ECO:0000256" key="7">
    <source>
        <dbReference type="RuleBase" id="RU363032"/>
    </source>
</evidence>
<dbReference type="Pfam" id="PF00528">
    <property type="entry name" value="BPD_transp_1"/>
    <property type="match status" value="1"/>
</dbReference>
<gene>
    <name evidence="9" type="ORF">FD14_GL000978</name>
</gene>